<comment type="cofactor">
    <cofactor evidence="1">
        <name>pyridoxal 5'-phosphate</name>
        <dbReference type="ChEBI" id="CHEBI:597326"/>
    </cofactor>
</comment>
<dbReference type="SUPFAM" id="SSF53686">
    <property type="entry name" value="Tryptophan synthase beta subunit-like PLP-dependent enzymes"/>
    <property type="match status" value="1"/>
</dbReference>
<dbReference type="InterPro" id="IPR005966">
    <property type="entry name" value="D-Cys_desShydrase"/>
</dbReference>
<dbReference type="RefSeq" id="WP_320506427.1">
    <property type="nucleotide sequence ID" value="NZ_JAXCLW010000001.1"/>
</dbReference>
<dbReference type="Pfam" id="PF00291">
    <property type="entry name" value="PALP"/>
    <property type="match status" value="1"/>
</dbReference>
<evidence type="ECO:0000313" key="6">
    <source>
        <dbReference type="Proteomes" id="UP001279642"/>
    </source>
</evidence>
<feature type="domain" description="Tryptophan synthase beta chain-like PALP" evidence="4">
    <location>
        <begin position="12"/>
        <end position="317"/>
    </location>
</feature>
<comment type="caution">
    <text evidence="5">The sequence shown here is derived from an EMBL/GenBank/DDBJ whole genome shotgun (WGS) entry which is preliminary data.</text>
</comment>
<organism evidence="5 6">
    <name type="scientific">Dongia soli</name>
    <dbReference type="NCBI Taxonomy" id="600628"/>
    <lineage>
        <taxon>Bacteria</taxon>
        <taxon>Pseudomonadati</taxon>
        <taxon>Pseudomonadota</taxon>
        <taxon>Alphaproteobacteria</taxon>
        <taxon>Rhodospirillales</taxon>
        <taxon>Dongiaceae</taxon>
        <taxon>Dongia</taxon>
    </lineage>
</organism>
<dbReference type="GO" id="GO:0019148">
    <property type="term" value="F:D-cysteine desulfhydrase activity"/>
    <property type="evidence" value="ECO:0007669"/>
    <property type="project" value="UniProtKB-EC"/>
</dbReference>
<evidence type="ECO:0000313" key="5">
    <source>
        <dbReference type="EMBL" id="MDY0881359.1"/>
    </source>
</evidence>
<dbReference type="EC" id="4.4.1.15" evidence="5"/>
<evidence type="ECO:0000256" key="3">
    <source>
        <dbReference type="ARBA" id="ARBA00022898"/>
    </source>
</evidence>
<sequence length="330" mass="34807">MQLDQFPRFPLAHLPTPLEPLTRLQAALGGPRLYIKRDDCTGLATGGNKTRKLEFLIGDALAQKATTVISEGGIQSNHVRQTAAAAAKAGLKCHLVLERNVPIDRPVYTAGGNLLLDRLLGATIHYCDPGETRATRSVKVMEEVRRAGEAPYYIPTGGSNAIGARGYAASMVELEQQAGSQGLRIDHIVVASGSGGTQAGLILGKAVTQSKATIIGIDVDHDPEPLMAAVRKIVQEGAAELGLGKIADEDFQLIPGYAAPGYGMPNAGMIEAVELLARLEGILLDPVYAGKAMAGLIDMVRRGRFGSEETVAFIHTGGTPALFAYADIFA</sequence>
<dbReference type="Gene3D" id="3.40.50.1100">
    <property type="match status" value="2"/>
</dbReference>
<dbReference type="PIRSF" id="PIRSF006278">
    <property type="entry name" value="ACCD_DCysDesulf"/>
    <property type="match status" value="1"/>
</dbReference>
<keyword evidence="3" id="KW-0663">Pyridoxal phosphate</keyword>
<evidence type="ECO:0000259" key="4">
    <source>
        <dbReference type="Pfam" id="PF00291"/>
    </source>
</evidence>
<dbReference type="NCBIfam" id="TIGR01275">
    <property type="entry name" value="ACC_deam_rel"/>
    <property type="match status" value="1"/>
</dbReference>
<keyword evidence="6" id="KW-1185">Reference proteome</keyword>
<gene>
    <name evidence="5" type="ORF">SMD27_00750</name>
</gene>
<protein>
    <submittedName>
        <fullName evidence="5">D-cysteine desulfhydrase</fullName>
        <ecNumber evidence="5">4.4.1.15</ecNumber>
    </submittedName>
</protein>
<proteinExistence type="inferred from homology"/>
<dbReference type="InterPro" id="IPR027278">
    <property type="entry name" value="ACCD_DCysDesulf"/>
</dbReference>
<evidence type="ECO:0000256" key="2">
    <source>
        <dbReference type="ARBA" id="ARBA00008639"/>
    </source>
</evidence>
<keyword evidence="5" id="KW-0456">Lyase</keyword>
<dbReference type="PANTHER" id="PTHR43780">
    <property type="entry name" value="1-AMINOCYCLOPROPANE-1-CARBOXYLATE DEAMINASE-RELATED"/>
    <property type="match status" value="1"/>
</dbReference>
<evidence type="ECO:0000256" key="1">
    <source>
        <dbReference type="ARBA" id="ARBA00001933"/>
    </source>
</evidence>
<reference evidence="5 6" key="1">
    <citation type="journal article" date="2016" name="Antonie Van Leeuwenhoek">
        <title>Dongia soli sp. nov., isolated from soil from Dokdo, Korea.</title>
        <authorList>
            <person name="Kim D.U."/>
            <person name="Lee H."/>
            <person name="Kim H."/>
            <person name="Kim S.G."/>
            <person name="Ka J.O."/>
        </authorList>
    </citation>
    <scope>NUCLEOTIDE SEQUENCE [LARGE SCALE GENOMIC DNA]</scope>
    <source>
        <strain evidence="5 6">D78</strain>
    </source>
</reference>
<dbReference type="PANTHER" id="PTHR43780:SF2">
    <property type="entry name" value="1-AMINOCYCLOPROPANE-1-CARBOXYLATE DEAMINASE-RELATED"/>
    <property type="match status" value="1"/>
</dbReference>
<dbReference type="NCBIfam" id="NF003031">
    <property type="entry name" value="PRK03910.1-4"/>
    <property type="match status" value="1"/>
</dbReference>
<comment type="similarity">
    <text evidence="2">Belongs to the ACC deaminase/D-cysteine desulfhydrase family.</text>
</comment>
<dbReference type="EMBL" id="JAXCLW010000001">
    <property type="protein sequence ID" value="MDY0881359.1"/>
    <property type="molecule type" value="Genomic_DNA"/>
</dbReference>
<dbReference type="Proteomes" id="UP001279642">
    <property type="component" value="Unassembled WGS sequence"/>
</dbReference>
<accession>A0ABU5E5N6</accession>
<name>A0ABU5E5N6_9PROT</name>
<dbReference type="InterPro" id="IPR036052">
    <property type="entry name" value="TrpB-like_PALP_sf"/>
</dbReference>
<dbReference type="InterPro" id="IPR001926">
    <property type="entry name" value="TrpB-like_PALP"/>
</dbReference>